<dbReference type="STRING" id="935791.I3EEZ0"/>
<sequence length="366" mass="40736">MDSNKFRWEEAFQNTWEKNSGTDDIFALNVNRRTENLQRGIVRRILLVLDMSHSIEERDFLPSRKYYVKKGVMKFFREFIESNPLSTVGLAVVCGGMSYLVSSILCEEEEIEMCFSQNEGAGNFSLGSAFETINEFFHGCSFLKEVVFIISGFTFVGSSPFILKSTLINKGIIMHTIHMAGEMEILRKLSEESGGVFGIVNCPEDLSTLLGLICIPPPHSASARLSMLKIGFPSPIHENTICACHLDLKEWGYECPFCTTKVCKVPGVCPVCENILSAPVHLLKALHWSDSAPIYVAAIKGTCRGCFENNIQLHSCPGCKNSLCLDCTRFIRQELNFCIFCPGAVSSVPSDSATHPSNLKEIRNTQ</sequence>
<dbReference type="OrthoDB" id="284275at2759"/>
<feature type="domain" description="TFIIH C1-like" evidence="1">
    <location>
        <begin position="302"/>
        <end position="343"/>
    </location>
</feature>
<dbReference type="SUPFAM" id="SSF53300">
    <property type="entry name" value="vWA-like"/>
    <property type="match status" value="1"/>
</dbReference>
<evidence type="ECO:0000259" key="1">
    <source>
        <dbReference type="SMART" id="SM01047"/>
    </source>
</evidence>
<dbReference type="GO" id="GO:0008270">
    <property type="term" value="F:zinc ion binding"/>
    <property type="evidence" value="ECO:0007669"/>
    <property type="project" value="InterPro"/>
</dbReference>
<gene>
    <name evidence="2" type="ORF">NEQG_01859</name>
</gene>
<name>I3EEZ0_NEMP3</name>
<dbReference type="FunCoup" id="I3EEZ0">
    <property type="interactions" value="134"/>
</dbReference>
<dbReference type="AlphaFoldDB" id="I3EEZ0"/>
<protein>
    <recommendedName>
        <fullName evidence="1">TFIIH C1-like domain-containing protein</fullName>
    </recommendedName>
</protein>
<dbReference type="Proteomes" id="UP000002872">
    <property type="component" value="Unassembled WGS sequence"/>
</dbReference>
<dbReference type="InParanoid" id="I3EEZ0"/>
<dbReference type="HOGENOM" id="CLU_028556_0_0_1"/>
<reference evidence="2" key="1">
    <citation type="submission" date="2011-01" db="EMBL/GenBank/DDBJ databases">
        <title>The Genome Sequence of Nematocida parisii strain ERTm3.</title>
        <authorList>
            <consortium name="The Broad Institute Genome Sequencing Platform"/>
            <consortium name="The Broad Institute Genome Sequencing Center for Infectious Disease"/>
            <person name="Cuomo C."/>
            <person name="Troemel E."/>
            <person name="Young S.K."/>
            <person name="Zeng Q."/>
            <person name="Gargeya S."/>
            <person name="Fitzgerald M."/>
            <person name="Haas B."/>
            <person name="Abouelleil A."/>
            <person name="Alvarado L."/>
            <person name="Arachchi H.M."/>
            <person name="Berlin A."/>
            <person name="Chapman S.B."/>
            <person name="Gearin G."/>
            <person name="Goldberg J."/>
            <person name="Griggs A."/>
            <person name="Gujja S."/>
            <person name="Hansen M."/>
            <person name="Heiman D."/>
            <person name="Howarth C."/>
            <person name="Larimer J."/>
            <person name="Lui A."/>
            <person name="MacDonald P.J.P."/>
            <person name="McCowen C."/>
            <person name="Montmayeur A."/>
            <person name="Murphy C."/>
            <person name="Neiman D."/>
            <person name="Pearson M."/>
            <person name="Priest M."/>
            <person name="Roberts A."/>
            <person name="Saif S."/>
            <person name="Shea T."/>
            <person name="Sisk P."/>
            <person name="Stolte C."/>
            <person name="Sykes S."/>
            <person name="Wortman J."/>
            <person name="Nusbaum C."/>
            <person name="Birren B."/>
        </authorList>
    </citation>
    <scope>NUCLEOTIDE SEQUENCE</scope>
    <source>
        <strain evidence="2">ERTm3</strain>
    </source>
</reference>
<dbReference type="OMA" id="ENTICAC"/>
<dbReference type="Gene3D" id="3.40.50.410">
    <property type="entry name" value="von Willebrand factor, type A domain"/>
    <property type="match status" value="1"/>
</dbReference>
<dbReference type="SUPFAM" id="SSF57889">
    <property type="entry name" value="Cysteine-rich domain"/>
    <property type="match status" value="1"/>
</dbReference>
<accession>I3EEZ0</accession>
<dbReference type="InterPro" id="IPR007198">
    <property type="entry name" value="Ssl1-like"/>
</dbReference>
<evidence type="ECO:0000313" key="3">
    <source>
        <dbReference type="Proteomes" id="UP000002872"/>
    </source>
</evidence>
<keyword evidence="3" id="KW-1185">Reference proteome</keyword>
<dbReference type="SMART" id="SM01047">
    <property type="entry name" value="C1_4"/>
    <property type="match status" value="1"/>
</dbReference>
<dbReference type="Pfam" id="PF04056">
    <property type="entry name" value="Ssl1"/>
    <property type="match status" value="1"/>
</dbReference>
<organism evidence="2 3">
    <name type="scientific">Nematocida parisii (strain ERTm3)</name>
    <name type="common">Nematode killer fungus</name>
    <dbReference type="NCBI Taxonomy" id="935791"/>
    <lineage>
        <taxon>Eukaryota</taxon>
        <taxon>Fungi</taxon>
        <taxon>Fungi incertae sedis</taxon>
        <taxon>Microsporidia</taxon>
        <taxon>Nematocida</taxon>
    </lineage>
</organism>
<dbReference type="PANTHER" id="PTHR12695:SF2">
    <property type="entry name" value="GENERAL TRANSCRIPTION FACTOR IIH SUBUNIT 2-RELATED"/>
    <property type="match status" value="1"/>
</dbReference>
<proteinExistence type="predicted"/>
<dbReference type="GO" id="GO:0005675">
    <property type="term" value="C:transcription factor TFIIH holo complex"/>
    <property type="evidence" value="ECO:0007669"/>
    <property type="project" value="TreeGrafter"/>
</dbReference>
<dbReference type="PANTHER" id="PTHR12695">
    <property type="entry name" value="GENERAL TRANSCRIPTION FACTOR IIH SUBUNIT 2"/>
    <property type="match status" value="1"/>
</dbReference>
<dbReference type="InterPro" id="IPR036465">
    <property type="entry name" value="vWFA_dom_sf"/>
</dbReference>
<dbReference type="EMBL" id="GL870880">
    <property type="protein sequence ID" value="EIJ87787.1"/>
    <property type="molecule type" value="Genomic_DNA"/>
</dbReference>
<dbReference type="GO" id="GO:0006357">
    <property type="term" value="P:regulation of transcription by RNA polymerase II"/>
    <property type="evidence" value="ECO:0007669"/>
    <property type="project" value="TreeGrafter"/>
</dbReference>
<dbReference type="InterPro" id="IPR004595">
    <property type="entry name" value="TFIIH_C1-like_dom"/>
</dbReference>
<evidence type="ECO:0000313" key="2">
    <source>
        <dbReference type="EMBL" id="EIJ87787.1"/>
    </source>
</evidence>
<dbReference type="InterPro" id="IPR046349">
    <property type="entry name" value="C1-like_sf"/>
</dbReference>
<dbReference type="GO" id="GO:0006289">
    <property type="term" value="P:nucleotide-excision repair"/>
    <property type="evidence" value="ECO:0007669"/>
    <property type="project" value="TreeGrafter"/>
</dbReference>
<dbReference type="VEuPathDB" id="MicrosporidiaDB:NEQG_01859"/>